<comment type="caution">
    <text evidence="2">The sequence shown here is derived from an EMBL/GenBank/DDBJ whole genome shotgun (WGS) entry which is preliminary data.</text>
</comment>
<organism evidence="2 3">
    <name type="scientific">Niveomyces insectorum RCEF 264</name>
    <dbReference type="NCBI Taxonomy" id="1081102"/>
    <lineage>
        <taxon>Eukaryota</taxon>
        <taxon>Fungi</taxon>
        <taxon>Dikarya</taxon>
        <taxon>Ascomycota</taxon>
        <taxon>Pezizomycotina</taxon>
        <taxon>Sordariomycetes</taxon>
        <taxon>Hypocreomycetidae</taxon>
        <taxon>Hypocreales</taxon>
        <taxon>Cordycipitaceae</taxon>
        <taxon>Niveomyces</taxon>
    </lineage>
</organism>
<feature type="compositionally biased region" description="Basic and acidic residues" evidence="1">
    <location>
        <begin position="254"/>
        <end position="283"/>
    </location>
</feature>
<keyword evidence="3" id="KW-1185">Reference proteome</keyword>
<evidence type="ECO:0000313" key="3">
    <source>
        <dbReference type="Proteomes" id="UP000076874"/>
    </source>
</evidence>
<reference evidence="2 3" key="1">
    <citation type="journal article" date="2016" name="Genome Biol. Evol.">
        <title>Divergent and convergent evolution of fungal pathogenicity.</title>
        <authorList>
            <person name="Shang Y."/>
            <person name="Xiao G."/>
            <person name="Zheng P."/>
            <person name="Cen K."/>
            <person name="Zhan S."/>
            <person name="Wang C."/>
        </authorList>
    </citation>
    <scope>NUCLEOTIDE SEQUENCE [LARGE SCALE GENOMIC DNA]</scope>
    <source>
        <strain evidence="2 3">RCEF 264</strain>
    </source>
</reference>
<feature type="region of interest" description="Disordered" evidence="1">
    <location>
        <begin position="117"/>
        <end position="283"/>
    </location>
</feature>
<feature type="compositionally biased region" description="Basic and acidic residues" evidence="1">
    <location>
        <begin position="156"/>
        <end position="169"/>
    </location>
</feature>
<dbReference type="AlphaFoldDB" id="A0A167ZT99"/>
<evidence type="ECO:0000313" key="2">
    <source>
        <dbReference type="EMBL" id="OAA67884.1"/>
    </source>
</evidence>
<dbReference type="OrthoDB" id="3437607at2759"/>
<sequence length="360" mass="39090">MIRLSPTVLFVSMDEVKEYETRYKYPLPSDAAPLRSQTSGVQLEDAGGDKTLVEAVAETTCPPLPGTPRAVTQNEPEVLSPLQRAASAEKTTDSPVGMLARASPLVQPVVSSDLDYAAGIDTGHDDGRYNGRSDGPGDAHPRHASLGEPVQTRHVSLSEERNRRREAERTSSSATPGAARPPLASSEKPLFPRGKSQQAPEANAAQVVPTSSDNGRTARLRTPEEDASTNPSWQLHRQPRPSGLPCAPSSPRTTDVDPQHDSEDERKEEKPFFSSPKETDYRDSFRIYDDSLPASNQPQTPQNRTRLRFQSRVLGAYTAPAQFGGTCHVGRGDAATTVETSEREVLNIFESDAPSEASQH</sequence>
<feature type="compositionally biased region" description="Basic and acidic residues" evidence="1">
    <location>
        <begin position="122"/>
        <end position="141"/>
    </location>
</feature>
<accession>A0A167ZT99</accession>
<evidence type="ECO:0000256" key="1">
    <source>
        <dbReference type="SAM" id="MobiDB-lite"/>
    </source>
</evidence>
<gene>
    <name evidence="2" type="ORF">SPI_00079</name>
</gene>
<proteinExistence type="predicted"/>
<name>A0A167ZT99_9HYPO</name>
<dbReference type="EMBL" id="AZHD01000001">
    <property type="protein sequence ID" value="OAA67884.1"/>
    <property type="molecule type" value="Genomic_DNA"/>
</dbReference>
<dbReference type="Proteomes" id="UP000076874">
    <property type="component" value="Unassembled WGS sequence"/>
</dbReference>
<protein>
    <submittedName>
        <fullName evidence="2">Uncharacterized protein</fullName>
    </submittedName>
</protein>